<name>A0AAN8FUC5_TRICO</name>
<proteinExistence type="predicted"/>
<dbReference type="EMBL" id="WIXE01002485">
    <property type="protein sequence ID" value="KAK5984772.1"/>
    <property type="molecule type" value="Genomic_DNA"/>
</dbReference>
<evidence type="ECO:0000256" key="1">
    <source>
        <dbReference type="SAM" id="Phobius"/>
    </source>
</evidence>
<evidence type="ECO:0000313" key="2">
    <source>
        <dbReference type="EMBL" id="KAK5984772.1"/>
    </source>
</evidence>
<organism evidence="2 3">
    <name type="scientific">Trichostrongylus colubriformis</name>
    <name type="common">Black scour worm</name>
    <dbReference type="NCBI Taxonomy" id="6319"/>
    <lineage>
        <taxon>Eukaryota</taxon>
        <taxon>Metazoa</taxon>
        <taxon>Ecdysozoa</taxon>
        <taxon>Nematoda</taxon>
        <taxon>Chromadorea</taxon>
        <taxon>Rhabditida</taxon>
        <taxon>Rhabditina</taxon>
        <taxon>Rhabditomorpha</taxon>
        <taxon>Strongyloidea</taxon>
        <taxon>Trichostrongylidae</taxon>
        <taxon>Trichostrongylus</taxon>
    </lineage>
</organism>
<keyword evidence="1" id="KW-0472">Membrane</keyword>
<evidence type="ECO:0000313" key="3">
    <source>
        <dbReference type="Proteomes" id="UP001331761"/>
    </source>
</evidence>
<dbReference type="Proteomes" id="UP001331761">
    <property type="component" value="Unassembled WGS sequence"/>
</dbReference>
<gene>
    <name evidence="2" type="ORF">GCK32_021927</name>
</gene>
<comment type="caution">
    <text evidence="2">The sequence shown here is derived from an EMBL/GenBank/DDBJ whole genome shotgun (WGS) entry which is preliminary data.</text>
</comment>
<protein>
    <submittedName>
        <fullName evidence="2">Uncharacterized protein</fullName>
    </submittedName>
</protein>
<feature type="non-terminal residue" evidence="2">
    <location>
        <position position="92"/>
    </location>
</feature>
<keyword evidence="1" id="KW-1133">Transmembrane helix</keyword>
<reference evidence="2 3" key="1">
    <citation type="submission" date="2019-10" db="EMBL/GenBank/DDBJ databases">
        <title>Assembly and Annotation for the nematode Trichostrongylus colubriformis.</title>
        <authorList>
            <person name="Martin J."/>
        </authorList>
    </citation>
    <scope>NUCLEOTIDE SEQUENCE [LARGE SCALE GENOMIC DNA]</scope>
    <source>
        <strain evidence="2">G859</strain>
        <tissue evidence="2">Whole worm</tissue>
    </source>
</reference>
<feature type="transmembrane region" description="Helical" evidence="1">
    <location>
        <begin position="15"/>
        <end position="33"/>
    </location>
</feature>
<keyword evidence="3" id="KW-1185">Reference proteome</keyword>
<dbReference type="AlphaFoldDB" id="A0AAN8FUC5"/>
<sequence length="92" mass="10940">MQTPKNRWHRVQQRLQIAWTIILSTFICMAMAVSIFTMPPAYCCIHLTGCIDFFFLMYWTRSMRELEYSKRLKKSSIGIGTLKNTGEVMRRR</sequence>
<accession>A0AAN8FUC5</accession>
<keyword evidence="1" id="KW-0812">Transmembrane</keyword>